<feature type="region of interest" description="Disordered" evidence="1">
    <location>
        <begin position="1"/>
        <end position="87"/>
    </location>
</feature>
<keyword evidence="2" id="KW-0812">Transmembrane</keyword>
<feature type="region of interest" description="Disordered" evidence="1">
    <location>
        <begin position="215"/>
        <end position="260"/>
    </location>
</feature>
<dbReference type="OrthoDB" id="5187715at2"/>
<keyword evidence="2" id="KW-1133">Transmembrane helix</keyword>
<keyword evidence="2" id="KW-0472">Membrane</keyword>
<protein>
    <recommendedName>
        <fullName evidence="5">Septum formation initiator</fullName>
    </recommendedName>
</protein>
<feature type="compositionally biased region" description="Low complexity" evidence="1">
    <location>
        <begin position="234"/>
        <end position="248"/>
    </location>
</feature>
<dbReference type="Proteomes" id="UP000065220">
    <property type="component" value="Chromosome"/>
</dbReference>
<evidence type="ECO:0000313" key="3">
    <source>
        <dbReference type="EMBL" id="AMD86732.1"/>
    </source>
</evidence>
<dbReference type="Pfam" id="PF04977">
    <property type="entry name" value="DivIC"/>
    <property type="match status" value="1"/>
</dbReference>
<dbReference type="RefSeq" id="WP_067940690.1">
    <property type="nucleotide sequence ID" value="NZ_CP014228.1"/>
</dbReference>
<feature type="compositionally biased region" description="Low complexity" evidence="1">
    <location>
        <begin position="190"/>
        <end position="200"/>
    </location>
</feature>
<feature type="region of interest" description="Disordered" evidence="1">
    <location>
        <begin position="190"/>
        <end position="209"/>
    </location>
</feature>
<feature type="compositionally biased region" description="Low complexity" evidence="1">
    <location>
        <begin position="1"/>
        <end position="13"/>
    </location>
</feature>
<keyword evidence="4" id="KW-1185">Reference proteome</keyword>
<dbReference type="AlphaFoldDB" id="A0A0X8JDV1"/>
<dbReference type="InterPro" id="IPR007060">
    <property type="entry name" value="FtsL/DivIC"/>
</dbReference>
<dbReference type="EMBL" id="CP014228">
    <property type="protein sequence ID" value="AMD86732.1"/>
    <property type="molecule type" value="Genomic_DNA"/>
</dbReference>
<dbReference type="KEGG" id="ard:AXF14_02850"/>
<accession>A0A0X8JDV1</accession>
<evidence type="ECO:0008006" key="5">
    <source>
        <dbReference type="Google" id="ProtNLM"/>
    </source>
</evidence>
<organism evidence="3 4">
    <name type="scientific">Actinomyces radicidentis</name>
    <dbReference type="NCBI Taxonomy" id="111015"/>
    <lineage>
        <taxon>Bacteria</taxon>
        <taxon>Bacillati</taxon>
        <taxon>Actinomycetota</taxon>
        <taxon>Actinomycetes</taxon>
        <taxon>Actinomycetales</taxon>
        <taxon>Actinomycetaceae</taxon>
        <taxon>Actinomyces</taxon>
    </lineage>
</organism>
<feature type="transmembrane region" description="Helical" evidence="2">
    <location>
        <begin position="99"/>
        <end position="118"/>
    </location>
</feature>
<evidence type="ECO:0000313" key="4">
    <source>
        <dbReference type="Proteomes" id="UP000065220"/>
    </source>
</evidence>
<proteinExistence type="predicted"/>
<evidence type="ECO:0000256" key="1">
    <source>
        <dbReference type="SAM" id="MobiDB-lite"/>
    </source>
</evidence>
<name>A0A0X8JDV1_ACTRD</name>
<feature type="compositionally biased region" description="Low complexity" evidence="1">
    <location>
        <begin position="52"/>
        <end position="62"/>
    </location>
</feature>
<sequence>MSPRRPAARPGNRAGEHPNPSRSRACDARGAGSTRPAGQAEGGSRSSRARTVRSADPAAGTSGSKGGRSSRGRRTGAAGEAGAPQHTVLRLGGPDGVAVPARLLVLVLVLLGAFIVTFPSLRGYLHQQAQYDAVVDEIASAKATSTALEDQLADWNDDDYVKAQARERLSYVMPGETTYVVVGAQAYEDGSSSSSGDAASNTATGPWYDTLRESARVAGEDGEENQDPAQQGWSTAVPTVPTPTSAPTDLNAYSRTLGEP</sequence>
<evidence type="ECO:0000256" key="2">
    <source>
        <dbReference type="SAM" id="Phobius"/>
    </source>
</evidence>
<dbReference type="STRING" id="111015.AXF14_02850"/>
<reference evidence="4" key="1">
    <citation type="submission" date="2016-02" db="EMBL/GenBank/DDBJ databases">
        <authorList>
            <person name="Holder M.E."/>
            <person name="Ajami N.J."/>
            <person name="Petrosino J.F."/>
        </authorList>
    </citation>
    <scope>NUCLEOTIDE SEQUENCE [LARGE SCALE GENOMIC DNA]</scope>
    <source>
        <strain evidence="4">CCUG 36733</strain>
    </source>
</reference>
<gene>
    <name evidence="3" type="ORF">AXF14_02850</name>
</gene>